<keyword evidence="2" id="KW-1185">Reference proteome</keyword>
<accession>Q5LDC8</accession>
<evidence type="ECO:0000313" key="2">
    <source>
        <dbReference type="Proteomes" id="UP000006731"/>
    </source>
</evidence>
<organism evidence="1 2">
    <name type="scientific">Bacteroides fragilis (strain ATCC 25285 / DSM 2151 / CCUG 4856 / JCM 11019 / LMG 10263 / NCTC 9343 / Onslow / VPI 2553 / EN-2)</name>
    <dbReference type="NCBI Taxonomy" id="272559"/>
    <lineage>
        <taxon>Bacteria</taxon>
        <taxon>Pseudomonadati</taxon>
        <taxon>Bacteroidota</taxon>
        <taxon>Bacteroidia</taxon>
        <taxon>Bacteroidales</taxon>
        <taxon>Bacteroidaceae</taxon>
        <taxon>Bacteroides</taxon>
    </lineage>
</organism>
<dbReference type="EMBL" id="CR626927">
    <property type="protein sequence ID" value="CAH07882.1"/>
    <property type="molecule type" value="Genomic_DNA"/>
</dbReference>
<name>Q5LDC8_BACFN</name>
<sequence length="108" mass="12752">MITMDLEKVLIREINNDSRIFLYKEGDCWSAHDNSARHLCFLYSQFNAYDRIYQAYEIVLKCVMLSNAMIEKFIEHTLVSTVHEDEIEICIPKEKRAELESWRSTSGL</sequence>
<protein>
    <submittedName>
        <fullName evidence="1">Uncharacterized protein</fullName>
    </submittedName>
</protein>
<proteinExistence type="predicted"/>
<dbReference type="Proteomes" id="UP000006731">
    <property type="component" value="Chromosome"/>
</dbReference>
<dbReference type="PaxDb" id="272559-BF9343_2101"/>
<reference evidence="1 2" key="1">
    <citation type="journal article" date="2005" name="Science">
        <title>Extensive DNA inversions in the B. fragilis genome control variable gene expression.</title>
        <authorList>
            <person name="Cerdeno-Tarraga A.M."/>
            <person name="Patrick S."/>
            <person name="Crosmann L."/>
            <person name="Blakely G."/>
            <person name="Abratt V."/>
            <person name="Lennard N."/>
            <person name="Duerden B."/>
            <person name="Poxton I."/>
            <person name="Harris B."/>
            <person name="Quail M.A."/>
            <person name="Barron A."/>
            <person name="Clarck L."/>
            <person name="Corton C."/>
            <person name="Doggett J."/>
            <person name="Holden M.T.G."/>
            <person name="Larke N."/>
            <person name="Line A."/>
            <person name="Lord A."/>
            <person name="Norbertczak H."/>
            <person name="Ormond D."/>
            <person name="Price C."/>
            <person name="Rabbinowitsch E."/>
            <person name="Woodward J."/>
            <person name="Barrel B.G."/>
            <person name="Parkhill J."/>
        </authorList>
    </citation>
    <scope>NUCLEOTIDE SEQUENCE [LARGE SCALE GENOMIC DNA]</scope>
    <source>
        <strain evidence="2">ATCC 25285 / DSM 2151 / CCUG 4856 / JCM 11019 / LMG 10263 / NCTC 9343 / Onslow / VPI 2553 / EN-2</strain>
    </source>
</reference>
<dbReference type="HOGENOM" id="CLU_2231103_0_0_10"/>
<dbReference type="KEGG" id="bfs:BF9343_2101"/>
<evidence type="ECO:0000313" key="1">
    <source>
        <dbReference type="EMBL" id="CAH07882.1"/>
    </source>
</evidence>
<dbReference type="AlphaFoldDB" id="Q5LDC8"/>
<gene>
    <name evidence="1" type="ORF">BF9343_2101</name>
</gene>